<dbReference type="Gene3D" id="2.60.40.10">
    <property type="entry name" value="Immunoglobulins"/>
    <property type="match status" value="1"/>
</dbReference>
<protein>
    <submittedName>
        <fullName evidence="2">Ig domain protein</fullName>
    </submittedName>
</protein>
<dbReference type="AlphaFoldDB" id="M6D3E2"/>
<dbReference type="PATRIC" id="fig|1218565.3.peg.1665"/>
<keyword evidence="1" id="KW-0732">Signal</keyword>
<dbReference type="GO" id="GO:0005509">
    <property type="term" value="F:calcium ion binding"/>
    <property type="evidence" value="ECO:0007669"/>
    <property type="project" value="InterPro"/>
</dbReference>
<reference evidence="2 3" key="1">
    <citation type="submission" date="2013-01" db="EMBL/GenBank/DDBJ databases">
        <authorList>
            <person name="Harkins D.M."/>
            <person name="Durkin A.S."/>
            <person name="Brinkac L.M."/>
            <person name="Haft D.H."/>
            <person name="Selengut J.D."/>
            <person name="Sanka R."/>
            <person name="DePew J."/>
            <person name="Purushe J."/>
            <person name="Galloway R.L."/>
            <person name="Vinetz J.M."/>
            <person name="Sutton G.G."/>
            <person name="Nierman W.C."/>
            <person name="Fouts D.E."/>
        </authorList>
    </citation>
    <scope>NUCLEOTIDE SEQUENCE [LARGE SCALE GENOMIC DNA]</scope>
    <source>
        <strain evidence="2 3">79601</strain>
    </source>
</reference>
<organism evidence="2 3">
    <name type="scientific">Leptospira alstonii serovar Sichuan str. 79601</name>
    <dbReference type="NCBI Taxonomy" id="1218565"/>
    <lineage>
        <taxon>Bacteria</taxon>
        <taxon>Pseudomonadati</taxon>
        <taxon>Spirochaetota</taxon>
        <taxon>Spirochaetia</taxon>
        <taxon>Leptospirales</taxon>
        <taxon>Leptospiraceae</taxon>
        <taxon>Leptospira</taxon>
    </lineage>
</organism>
<dbReference type="InterPro" id="IPR013783">
    <property type="entry name" value="Ig-like_fold"/>
</dbReference>
<dbReference type="EMBL" id="ANIK01000031">
    <property type="protein sequence ID" value="EMJ95743.1"/>
    <property type="molecule type" value="Genomic_DNA"/>
</dbReference>
<comment type="caution">
    <text evidence="2">The sequence shown here is derived from an EMBL/GenBank/DDBJ whole genome shotgun (WGS) entry which is preliminary data.</text>
</comment>
<sequence length="195" mass="19741">MKKIMLTLLLLTLVFASCEDDKKDEGSLTGNTITDLLLLQGLSNNCPSGVTMNVPSSVNVQVGTAINPLGIQFSAGSTTHETLIKNASCGFSDFTATNLPAGLTFNSTTGAVSGAPTTAAAASTVAFTAKMKVNGSTVTLTKSASVTVLAAGLLTCNTVGNALGCNNPALPFSCPSSNSCYSTYSNCKAATDCGY</sequence>
<accession>M6D3E2</accession>
<feature type="signal peptide" evidence="1">
    <location>
        <begin position="1"/>
        <end position="19"/>
    </location>
</feature>
<dbReference type="RefSeq" id="WP_020773042.1">
    <property type="nucleotide sequence ID" value="NZ_ANIK01000031.1"/>
</dbReference>
<feature type="chain" id="PRO_5004076663" evidence="1">
    <location>
        <begin position="20"/>
        <end position="195"/>
    </location>
</feature>
<dbReference type="GO" id="GO:0016020">
    <property type="term" value="C:membrane"/>
    <property type="evidence" value="ECO:0007669"/>
    <property type="project" value="InterPro"/>
</dbReference>
<dbReference type="InterPro" id="IPR015919">
    <property type="entry name" value="Cadherin-like_sf"/>
</dbReference>
<proteinExistence type="predicted"/>
<dbReference type="OrthoDB" id="346150at2"/>
<dbReference type="SUPFAM" id="SSF49313">
    <property type="entry name" value="Cadherin-like"/>
    <property type="match status" value="1"/>
</dbReference>
<dbReference type="Pfam" id="PF05345">
    <property type="entry name" value="He_PIG"/>
    <property type="match status" value="1"/>
</dbReference>
<dbReference type="PROSITE" id="PS51257">
    <property type="entry name" value="PROKAR_LIPOPROTEIN"/>
    <property type="match status" value="1"/>
</dbReference>
<name>M6D3E2_9LEPT</name>
<evidence type="ECO:0000313" key="2">
    <source>
        <dbReference type="EMBL" id="EMJ95743.1"/>
    </source>
</evidence>
<dbReference type="Proteomes" id="UP000011988">
    <property type="component" value="Unassembled WGS sequence"/>
</dbReference>
<evidence type="ECO:0000313" key="3">
    <source>
        <dbReference type="Proteomes" id="UP000011988"/>
    </source>
</evidence>
<evidence type="ECO:0000256" key="1">
    <source>
        <dbReference type="SAM" id="SignalP"/>
    </source>
</evidence>
<gene>
    <name evidence="2" type="ORF">LEP1GSC194_3071</name>
</gene>